<dbReference type="PANTHER" id="PTHR34107">
    <property type="entry name" value="SLL0198 PROTEIN-RELATED"/>
    <property type="match status" value="1"/>
</dbReference>
<evidence type="ECO:0000259" key="1">
    <source>
        <dbReference type="Pfam" id="PF05685"/>
    </source>
</evidence>
<proteinExistence type="predicted"/>
<dbReference type="eggNOG" id="COG4636">
    <property type="taxonomic scope" value="Bacteria"/>
</dbReference>
<dbReference type="AlphaFoldDB" id="A0A073CG18"/>
<dbReference type="SUPFAM" id="SSF52980">
    <property type="entry name" value="Restriction endonuclease-like"/>
    <property type="match status" value="1"/>
</dbReference>
<evidence type="ECO:0000313" key="3">
    <source>
        <dbReference type="Proteomes" id="UP000027395"/>
    </source>
</evidence>
<organism evidence="2 3">
    <name type="scientific">Planktothrix agardhii (strain NIVA-CYA 126/8)</name>
    <dbReference type="NCBI Taxonomy" id="388467"/>
    <lineage>
        <taxon>Bacteria</taxon>
        <taxon>Bacillati</taxon>
        <taxon>Cyanobacteriota</taxon>
        <taxon>Cyanophyceae</taxon>
        <taxon>Oscillatoriophycideae</taxon>
        <taxon>Oscillatoriales</taxon>
        <taxon>Microcoleaceae</taxon>
        <taxon>Planktothrix</taxon>
    </lineage>
</organism>
<dbReference type="InterPro" id="IPR011335">
    <property type="entry name" value="Restrct_endonuc-II-like"/>
</dbReference>
<reference evidence="2 3" key="1">
    <citation type="journal article" date="2014" name="Appl. Environ. Microbiol.">
        <title>Elucidation of insertion elements encoded on plasmids and in vitro construction of shuttle vectors from the toxic cyanobacterium Planktothrix.</title>
        <authorList>
            <person name="Christiansen G."/>
            <person name="Goesmann A."/>
            <person name="Kurmayer R."/>
        </authorList>
    </citation>
    <scope>NUCLEOTIDE SEQUENCE [LARGE SCALE GENOMIC DNA]</scope>
    <source>
        <strain evidence="2 3">NIVA-CYA 126/8</strain>
    </source>
</reference>
<dbReference type="EMBL" id="CM002803">
    <property type="protein sequence ID" value="KEI66807.1"/>
    <property type="molecule type" value="Genomic_DNA"/>
</dbReference>
<dbReference type="RefSeq" id="WP_329604058.1">
    <property type="nucleotide sequence ID" value="NZ_CM002803.1"/>
</dbReference>
<dbReference type="STRING" id="388467.A19Y_1814"/>
<dbReference type="CDD" id="cd06260">
    <property type="entry name" value="DUF820-like"/>
    <property type="match status" value="1"/>
</dbReference>
<dbReference type="Proteomes" id="UP000027395">
    <property type="component" value="Chromosome"/>
</dbReference>
<dbReference type="Gene3D" id="3.90.1570.10">
    <property type="entry name" value="tt1808, chain A"/>
    <property type="match status" value="1"/>
</dbReference>
<name>A0A073CG18_PLAA1</name>
<dbReference type="Pfam" id="PF05685">
    <property type="entry name" value="Uma2"/>
    <property type="match status" value="1"/>
</dbReference>
<feature type="domain" description="Putative restriction endonuclease" evidence="1">
    <location>
        <begin position="21"/>
        <end position="177"/>
    </location>
</feature>
<dbReference type="PANTHER" id="PTHR34107:SF4">
    <property type="entry name" value="SLL1222 PROTEIN"/>
    <property type="match status" value="1"/>
</dbReference>
<dbReference type="PATRIC" id="fig|388467.6.peg.1758"/>
<protein>
    <recommendedName>
        <fullName evidence="1">Putative restriction endonuclease domain-containing protein</fullName>
    </recommendedName>
</protein>
<dbReference type="InterPro" id="IPR012296">
    <property type="entry name" value="Nuclease_put_TT1808"/>
</dbReference>
<sequence length="182" mass="20361">MNMAIATLTETETFSLEDFMANPPDHQEWVDGQLVEKTGMTIKHSRMQCRLGRYWGNYAIESGQGGDAYTELPCSTLKQGRRPDVSYLTPELLTEFGEFPTLPQSPPLLAEIASPSDAAEDLFAKASEYLESGCREVWLVFPENHRILIITENQTLAFKAGDIINTQIVLLGFRIAIDELFG</sequence>
<gene>
    <name evidence="2" type="ORF">A19Y_1814</name>
</gene>
<accession>A0A073CG18</accession>
<evidence type="ECO:0000313" key="2">
    <source>
        <dbReference type="EMBL" id="KEI66807.1"/>
    </source>
</evidence>
<dbReference type="InterPro" id="IPR008538">
    <property type="entry name" value="Uma2"/>
</dbReference>
<keyword evidence="3" id="KW-1185">Reference proteome</keyword>
<dbReference type="HOGENOM" id="CLU_076312_3_2_3"/>